<evidence type="ECO:0000313" key="1">
    <source>
        <dbReference type="EMBL" id="KAJ7770016.1"/>
    </source>
</evidence>
<dbReference type="EMBL" id="JARKIB010000017">
    <property type="protein sequence ID" value="KAJ7770016.1"/>
    <property type="molecule type" value="Genomic_DNA"/>
</dbReference>
<sequence length="157" mass="17067">MSPPYLFSSFFCCQCCVQHPPSASAVLKLPTPLRWSCQGDQSKISLTLLNAANSLNIPQALKPFQCRRPSQCRKLSPQCNAASPRLNTASDFLKLGRTTTLPSCGPAYVVYSATRGMKESVDNANAWVSGQSTSAHRCLVLNPPFPPRTSLYCPAVM</sequence>
<name>A0AAD7JUV5_9AGAR</name>
<evidence type="ECO:0000313" key="2">
    <source>
        <dbReference type="Proteomes" id="UP001215598"/>
    </source>
</evidence>
<dbReference type="Proteomes" id="UP001215598">
    <property type="component" value="Unassembled WGS sequence"/>
</dbReference>
<reference evidence="1" key="1">
    <citation type="submission" date="2023-03" db="EMBL/GenBank/DDBJ databases">
        <title>Massive genome expansion in bonnet fungi (Mycena s.s.) driven by repeated elements and novel gene families across ecological guilds.</title>
        <authorList>
            <consortium name="Lawrence Berkeley National Laboratory"/>
            <person name="Harder C.B."/>
            <person name="Miyauchi S."/>
            <person name="Viragh M."/>
            <person name="Kuo A."/>
            <person name="Thoen E."/>
            <person name="Andreopoulos B."/>
            <person name="Lu D."/>
            <person name="Skrede I."/>
            <person name="Drula E."/>
            <person name="Henrissat B."/>
            <person name="Morin E."/>
            <person name="Kohler A."/>
            <person name="Barry K."/>
            <person name="LaButti K."/>
            <person name="Morin E."/>
            <person name="Salamov A."/>
            <person name="Lipzen A."/>
            <person name="Mereny Z."/>
            <person name="Hegedus B."/>
            <person name="Baldrian P."/>
            <person name="Stursova M."/>
            <person name="Weitz H."/>
            <person name="Taylor A."/>
            <person name="Grigoriev I.V."/>
            <person name="Nagy L.G."/>
            <person name="Martin F."/>
            <person name="Kauserud H."/>
        </authorList>
    </citation>
    <scope>NUCLEOTIDE SEQUENCE</scope>
    <source>
        <strain evidence="1">CBHHK182m</strain>
    </source>
</reference>
<proteinExistence type="predicted"/>
<keyword evidence="2" id="KW-1185">Reference proteome</keyword>
<protein>
    <submittedName>
        <fullName evidence="1">Uncharacterized protein</fullName>
    </submittedName>
</protein>
<organism evidence="1 2">
    <name type="scientific">Mycena metata</name>
    <dbReference type="NCBI Taxonomy" id="1033252"/>
    <lineage>
        <taxon>Eukaryota</taxon>
        <taxon>Fungi</taxon>
        <taxon>Dikarya</taxon>
        <taxon>Basidiomycota</taxon>
        <taxon>Agaricomycotina</taxon>
        <taxon>Agaricomycetes</taxon>
        <taxon>Agaricomycetidae</taxon>
        <taxon>Agaricales</taxon>
        <taxon>Marasmiineae</taxon>
        <taxon>Mycenaceae</taxon>
        <taxon>Mycena</taxon>
    </lineage>
</organism>
<gene>
    <name evidence="1" type="ORF">B0H16DRAFT_1517064</name>
</gene>
<comment type="caution">
    <text evidence="1">The sequence shown here is derived from an EMBL/GenBank/DDBJ whole genome shotgun (WGS) entry which is preliminary data.</text>
</comment>
<accession>A0AAD7JUV5</accession>
<dbReference type="AlphaFoldDB" id="A0AAD7JUV5"/>